<dbReference type="GeneID" id="85309703"/>
<keyword evidence="3" id="KW-1185">Reference proteome</keyword>
<evidence type="ECO:0000313" key="3">
    <source>
        <dbReference type="Proteomes" id="UP001244011"/>
    </source>
</evidence>
<name>A0AAJ0C9W9_9PEZI</name>
<organism evidence="2 3">
    <name type="scientific">Phialemonium atrogriseum</name>
    <dbReference type="NCBI Taxonomy" id="1093897"/>
    <lineage>
        <taxon>Eukaryota</taxon>
        <taxon>Fungi</taxon>
        <taxon>Dikarya</taxon>
        <taxon>Ascomycota</taxon>
        <taxon>Pezizomycotina</taxon>
        <taxon>Sordariomycetes</taxon>
        <taxon>Sordariomycetidae</taxon>
        <taxon>Cephalothecales</taxon>
        <taxon>Cephalothecaceae</taxon>
        <taxon>Phialemonium</taxon>
    </lineage>
</organism>
<dbReference type="GO" id="GO:0005655">
    <property type="term" value="C:nucleolar ribonuclease P complex"/>
    <property type="evidence" value="ECO:0007669"/>
    <property type="project" value="TreeGrafter"/>
</dbReference>
<feature type="region of interest" description="Disordered" evidence="1">
    <location>
        <begin position="139"/>
        <end position="165"/>
    </location>
</feature>
<feature type="region of interest" description="Disordered" evidence="1">
    <location>
        <begin position="78"/>
        <end position="106"/>
    </location>
</feature>
<accession>A0AAJ0C9W9</accession>
<evidence type="ECO:0000256" key="1">
    <source>
        <dbReference type="SAM" id="MobiDB-lite"/>
    </source>
</evidence>
<dbReference type="RefSeq" id="XP_060288873.1">
    <property type="nucleotide sequence ID" value="XM_060426516.1"/>
</dbReference>
<feature type="compositionally biased region" description="Basic residues" evidence="1">
    <location>
        <begin position="79"/>
        <end position="88"/>
    </location>
</feature>
<gene>
    <name evidence="2" type="ORF">QBC33DRAFT_522117</name>
</gene>
<feature type="compositionally biased region" description="Polar residues" evidence="1">
    <location>
        <begin position="139"/>
        <end position="156"/>
    </location>
</feature>
<reference evidence="2" key="1">
    <citation type="submission" date="2023-06" db="EMBL/GenBank/DDBJ databases">
        <title>Genome-scale phylogeny and comparative genomics of the fungal order Sordariales.</title>
        <authorList>
            <consortium name="Lawrence Berkeley National Laboratory"/>
            <person name="Hensen N."/>
            <person name="Bonometti L."/>
            <person name="Westerberg I."/>
            <person name="Brannstrom I.O."/>
            <person name="Guillou S."/>
            <person name="Cros-Aarteil S."/>
            <person name="Calhoun S."/>
            <person name="Haridas S."/>
            <person name="Kuo A."/>
            <person name="Mondo S."/>
            <person name="Pangilinan J."/>
            <person name="Riley R."/>
            <person name="Labutti K."/>
            <person name="Andreopoulos B."/>
            <person name="Lipzen A."/>
            <person name="Chen C."/>
            <person name="Yanf M."/>
            <person name="Daum C."/>
            <person name="Ng V."/>
            <person name="Clum A."/>
            <person name="Steindorff A."/>
            <person name="Ohm R."/>
            <person name="Martin F."/>
            <person name="Silar P."/>
            <person name="Natvig D."/>
            <person name="Lalanne C."/>
            <person name="Gautier V."/>
            <person name="Ament-Velasquez S.L."/>
            <person name="Kruys A."/>
            <person name="Hutchinson M.I."/>
            <person name="Powell A.J."/>
            <person name="Barry K."/>
            <person name="Miller A.N."/>
            <person name="Grigoriev I.V."/>
            <person name="Debuchy R."/>
            <person name="Gladieux P."/>
            <person name="Thoren M.H."/>
            <person name="Johannesson H."/>
        </authorList>
    </citation>
    <scope>NUCLEOTIDE SEQUENCE</scope>
    <source>
        <strain evidence="2">8032-3</strain>
    </source>
</reference>
<evidence type="ECO:0000313" key="2">
    <source>
        <dbReference type="EMBL" id="KAK1772660.1"/>
    </source>
</evidence>
<dbReference type="Proteomes" id="UP001244011">
    <property type="component" value="Unassembled WGS sequence"/>
</dbReference>
<dbReference type="EMBL" id="MU838997">
    <property type="protein sequence ID" value="KAK1772660.1"/>
    <property type="molecule type" value="Genomic_DNA"/>
</dbReference>
<dbReference type="PANTHER" id="PTHR14742:SF3">
    <property type="entry name" value="RIBONUCLEASE MRP PROTEIN SUBUNIT SNM1"/>
    <property type="match status" value="1"/>
</dbReference>
<dbReference type="PANTHER" id="PTHR14742">
    <property type="entry name" value="RIBONUCLEASE P SUBUNIT P21"/>
    <property type="match status" value="1"/>
</dbReference>
<dbReference type="GO" id="GO:0008033">
    <property type="term" value="P:tRNA processing"/>
    <property type="evidence" value="ECO:0007669"/>
    <property type="project" value="TreeGrafter"/>
</dbReference>
<dbReference type="AlphaFoldDB" id="A0AAJ0C9W9"/>
<proteinExistence type="predicted"/>
<dbReference type="InterPro" id="IPR007175">
    <property type="entry name" value="Rpr2/Snm1/Rpp21"/>
</dbReference>
<comment type="caution">
    <text evidence="2">The sequence shown here is derived from an EMBL/GenBank/DDBJ whole genome shotgun (WGS) entry which is preliminary data.</text>
</comment>
<protein>
    <submittedName>
        <fullName evidence="2">Uncharacterized protein</fullName>
    </submittedName>
</protein>
<feature type="compositionally biased region" description="Basic and acidic residues" evidence="1">
    <location>
        <begin position="89"/>
        <end position="100"/>
    </location>
</feature>
<sequence>MSTSNLATDLNYLADAAHLLAEAAPETSAYMMSCRTGLMFANELQHSDVQKQHICGACGHIMIPGHGSALRIESDRALHRQKRHHNRAEKKPQHAKDVENRSGPSKVLSCGHCGRYTKIAIPPPGPITRKKTYVHSTAPISVSRGAESQKQAANASSKRRAKNRKAGLQALIEQSQANRNLAKPALGLSLADFMKN</sequence>
<dbReference type="Pfam" id="PF04032">
    <property type="entry name" value="Rpr2"/>
    <property type="match status" value="1"/>
</dbReference>